<evidence type="ECO:0008006" key="12">
    <source>
        <dbReference type="Google" id="ProtNLM"/>
    </source>
</evidence>
<evidence type="ECO:0000256" key="6">
    <source>
        <dbReference type="ARBA" id="ARBA00023049"/>
    </source>
</evidence>
<feature type="domain" description="Peptidase M3A/M3B catalytic" evidence="8">
    <location>
        <begin position="250"/>
        <end position="451"/>
    </location>
</feature>
<dbReference type="Pfam" id="PF19310">
    <property type="entry name" value="TOP_N"/>
    <property type="match status" value="1"/>
</dbReference>
<evidence type="ECO:0000256" key="5">
    <source>
        <dbReference type="ARBA" id="ARBA00022833"/>
    </source>
</evidence>
<evidence type="ECO:0000313" key="10">
    <source>
        <dbReference type="EnsemblPlants" id="QL11p013027:mrna"/>
    </source>
</evidence>
<dbReference type="FunFam" id="1.10.1370.40:FF:000005">
    <property type="entry name" value="Organellar oligopeptidase A, chloroplastic/mitochondrial"/>
    <property type="match status" value="1"/>
</dbReference>
<dbReference type="Pfam" id="PF01432">
    <property type="entry name" value="Peptidase_M3"/>
    <property type="match status" value="2"/>
</dbReference>
<evidence type="ECO:0000256" key="3">
    <source>
        <dbReference type="ARBA" id="ARBA00022723"/>
    </source>
</evidence>
<dbReference type="EMBL" id="LRBV02000011">
    <property type="status" value="NOT_ANNOTATED_CDS"/>
    <property type="molecule type" value="Genomic_DNA"/>
</dbReference>
<dbReference type="InterPro" id="IPR024077">
    <property type="entry name" value="Neurolysin/TOP_dom2"/>
</dbReference>
<evidence type="ECO:0000259" key="9">
    <source>
        <dbReference type="Pfam" id="PF19310"/>
    </source>
</evidence>
<evidence type="ECO:0000256" key="7">
    <source>
        <dbReference type="RuleBase" id="RU003435"/>
    </source>
</evidence>
<organism evidence="10 11">
    <name type="scientific">Quercus lobata</name>
    <name type="common">Valley oak</name>
    <dbReference type="NCBI Taxonomy" id="97700"/>
    <lineage>
        <taxon>Eukaryota</taxon>
        <taxon>Viridiplantae</taxon>
        <taxon>Streptophyta</taxon>
        <taxon>Embryophyta</taxon>
        <taxon>Tracheophyta</taxon>
        <taxon>Spermatophyta</taxon>
        <taxon>Magnoliopsida</taxon>
        <taxon>eudicotyledons</taxon>
        <taxon>Gunneridae</taxon>
        <taxon>Pentapetalae</taxon>
        <taxon>rosids</taxon>
        <taxon>fabids</taxon>
        <taxon>Fagales</taxon>
        <taxon>Fagaceae</taxon>
        <taxon>Quercus</taxon>
    </lineage>
</organism>
<dbReference type="InterPro" id="IPR024079">
    <property type="entry name" value="MetalloPept_cat_dom_sf"/>
</dbReference>
<dbReference type="InParanoid" id="A0A7N2MVE1"/>
<keyword evidence="2 7" id="KW-0645">Protease</keyword>
<dbReference type="GO" id="GO:0046872">
    <property type="term" value="F:metal ion binding"/>
    <property type="evidence" value="ECO:0007669"/>
    <property type="project" value="UniProtKB-UniRule"/>
</dbReference>
<comment type="similarity">
    <text evidence="1 7">Belongs to the peptidase M3 family.</text>
</comment>
<protein>
    <recommendedName>
        <fullName evidence="12">Peptidase M3A/M3B catalytic domain-containing protein</fullName>
    </recommendedName>
</protein>
<keyword evidence="3 7" id="KW-0479">Metal-binding</keyword>
<reference evidence="10 11" key="1">
    <citation type="journal article" date="2016" name="G3 (Bethesda)">
        <title>First Draft Assembly and Annotation of the Genome of a California Endemic Oak Quercus lobata Nee (Fagaceae).</title>
        <authorList>
            <person name="Sork V.L."/>
            <person name="Fitz-Gibbon S.T."/>
            <person name="Puiu D."/>
            <person name="Crepeau M."/>
            <person name="Gugger P.F."/>
            <person name="Sherman R."/>
            <person name="Stevens K."/>
            <person name="Langley C.H."/>
            <person name="Pellegrini M."/>
            <person name="Salzberg S.L."/>
        </authorList>
    </citation>
    <scope>NUCLEOTIDE SEQUENCE [LARGE SCALE GENOMIC DNA]</scope>
    <source>
        <strain evidence="10 11">cv. SW786</strain>
    </source>
</reference>
<dbReference type="GO" id="GO:0006508">
    <property type="term" value="P:proteolysis"/>
    <property type="evidence" value="ECO:0007669"/>
    <property type="project" value="UniProtKB-KW"/>
</dbReference>
<dbReference type="Proteomes" id="UP000594261">
    <property type="component" value="Chromosome 11"/>
</dbReference>
<keyword evidence="6 7" id="KW-0482">Metalloprotease</keyword>
<evidence type="ECO:0000256" key="4">
    <source>
        <dbReference type="ARBA" id="ARBA00022801"/>
    </source>
</evidence>
<dbReference type="GO" id="GO:0009507">
    <property type="term" value="C:chloroplast"/>
    <property type="evidence" value="ECO:0007669"/>
    <property type="project" value="TreeGrafter"/>
</dbReference>
<evidence type="ECO:0000256" key="1">
    <source>
        <dbReference type="ARBA" id="ARBA00006040"/>
    </source>
</evidence>
<dbReference type="Gene3D" id="1.10.1370.10">
    <property type="entry name" value="Neurolysin, domain 3"/>
    <property type="match status" value="1"/>
</dbReference>
<dbReference type="Gramene" id="QL11p013027:mrna">
    <property type="protein sequence ID" value="QL11p013027:mrna"/>
    <property type="gene ID" value="QL11p013027"/>
</dbReference>
<sequence length="565" mass="65565">MAAAASFDEESIDDNPLLQDFEFPPFDVLQPKHIRPGIRELLKKLEHDLIELEFSVELFLVEPLELSMEALWTKFVLPLEKIVNRLSLVWNTVIQLKLLKDSPELSSAIEEVQPEEVKFELRLNQSKTNYNAFKAIWKSHDWETLSDARKRVVECQMINAILNGVELEDNKRELLNKIEQDLTRLSQKFVENVTEDKKKFDEKLIIDKNHVVGFAPTFLELFAQRAMFKGHENANAENGPWILTLEDCYYAENRSLREEMFCVYITCASAGVPDNTKIIDDILKLRLEKAKLLNYKNYAEVSMLTKVATLEEAKELLEKLRSAYYNVAVQELEYIKRFCKECDAQEADDLKFWDLFYWINVVRDVSCTISEESMAPYLSLPTVLDGLFNLTKTLFGINIEQVDHLASVWHDDVKFYCVKDSSHNPIAYFYLDPYARPYGKTRSTWMTGIFGRNRVVTVFHEFGHSLQHMLTKQDESLFAGIQGIELDAAEFSYQFMEKWCYHKNIFMGIAKHYELGKSLNEFSCFNFLETNGLLGSIERLNQEVPSKPLAEMTVYNPAMPQAPPY</sequence>
<evidence type="ECO:0000313" key="11">
    <source>
        <dbReference type="Proteomes" id="UP000594261"/>
    </source>
</evidence>
<dbReference type="InterPro" id="IPR045090">
    <property type="entry name" value="Pept_M3A_M3B"/>
</dbReference>
<dbReference type="InterPro" id="IPR045666">
    <property type="entry name" value="OpdA_N"/>
</dbReference>
<reference evidence="10" key="2">
    <citation type="submission" date="2021-01" db="UniProtKB">
        <authorList>
            <consortium name="EnsemblPlants"/>
        </authorList>
    </citation>
    <scope>IDENTIFICATION</scope>
</reference>
<evidence type="ECO:0000259" key="8">
    <source>
        <dbReference type="Pfam" id="PF01432"/>
    </source>
</evidence>
<evidence type="ECO:0000256" key="2">
    <source>
        <dbReference type="ARBA" id="ARBA00022670"/>
    </source>
</evidence>
<keyword evidence="11" id="KW-1185">Reference proteome</keyword>
<dbReference type="OMA" id="YITCASA"/>
<dbReference type="GO" id="GO:0004222">
    <property type="term" value="F:metalloendopeptidase activity"/>
    <property type="evidence" value="ECO:0007669"/>
    <property type="project" value="InterPro"/>
</dbReference>
<dbReference type="Gene3D" id="3.40.390.10">
    <property type="entry name" value="Collagenase (Catalytic Domain)"/>
    <property type="match status" value="1"/>
</dbReference>
<dbReference type="PANTHER" id="PTHR11804:SF83">
    <property type="entry name" value="LD37516P"/>
    <property type="match status" value="1"/>
</dbReference>
<proteinExistence type="inferred from homology"/>
<dbReference type="InterPro" id="IPR001567">
    <property type="entry name" value="Pept_M3A_M3B_dom"/>
</dbReference>
<dbReference type="AlphaFoldDB" id="A0A7N2MVE1"/>
<feature type="domain" description="Oligopeptidase A N-terminal" evidence="9">
    <location>
        <begin position="38"/>
        <end position="172"/>
    </location>
</feature>
<keyword evidence="4 7" id="KW-0378">Hydrolase</keyword>
<accession>A0A7N2MVE1</accession>
<dbReference type="GO" id="GO:0006518">
    <property type="term" value="P:peptide metabolic process"/>
    <property type="evidence" value="ECO:0007669"/>
    <property type="project" value="TreeGrafter"/>
</dbReference>
<name>A0A7N2MVE1_QUELO</name>
<feature type="domain" description="Peptidase M3A/M3B catalytic" evidence="8">
    <location>
        <begin position="452"/>
        <end position="524"/>
    </location>
</feature>
<comment type="cofactor">
    <cofactor evidence="7">
        <name>Zn(2+)</name>
        <dbReference type="ChEBI" id="CHEBI:29105"/>
    </cofactor>
    <text evidence="7">Binds 1 zinc ion.</text>
</comment>
<dbReference type="EnsemblPlants" id="QL11p013027:mrna">
    <property type="protein sequence ID" value="QL11p013027:mrna"/>
    <property type="gene ID" value="QL11p013027"/>
</dbReference>
<dbReference type="PANTHER" id="PTHR11804">
    <property type="entry name" value="PROTEASE M3 THIMET OLIGOPEPTIDASE-RELATED"/>
    <property type="match status" value="1"/>
</dbReference>
<dbReference type="Gene3D" id="1.10.1370.40">
    <property type="match status" value="2"/>
</dbReference>
<keyword evidence="5 7" id="KW-0862">Zinc</keyword>
<dbReference type="SUPFAM" id="SSF55486">
    <property type="entry name" value="Metalloproteases ('zincins'), catalytic domain"/>
    <property type="match status" value="1"/>
</dbReference>